<feature type="region of interest" description="Disordered" evidence="1">
    <location>
        <begin position="1"/>
        <end position="35"/>
    </location>
</feature>
<reference evidence="3" key="1">
    <citation type="submission" date="2023-07" db="EMBL/GenBank/DDBJ databases">
        <title>Whole genome shotgun sequence of Streptomyces achromogenes subsp. rubradiris NBRC 14000.</title>
        <authorList>
            <person name="Komaki H."/>
            <person name="Tamura T."/>
        </authorList>
    </citation>
    <scope>NUCLEOTIDE SEQUENCE [LARGE SCALE GENOMIC DNA]</scope>
    <source>
        <strain evidence="3">NBRC 14000</strain>
    </source>
</reference>
<dbReference type="RefSeq" id="WP_189997585.1">
    <property type="nucleotide sequence ID" value="NZ_BNCB01000015.1"/>
</dbReference>
<gene>
    <name evidence="2" type="ORF">Srubr_48740</name>
</gene>
<dbReference type="EMBL" id="BNEA01000015">
    <property type="protein sequence ID" value="GHI55028.1"/>
    <property type="molecule type" value="Genomic_DNA"/>
</dbReference>
<comment type="caution">
    <text evidence="2">The sequence shown here is derived from an EMBL/GenBank/DDBJ whole genome shotgun (WGS) entry which is preliminary data.</text>
</comment>
<sequence>MAKDTHRGDTAEDFPRGATGFLGPDDAGPLPETDPRTFRTALYEAARVAGGTVGEVEERTYPRTFHTASVLDRAGETVVLCHAHHPWIAFASQRRNWYDEEFLAPPPWARAFTDAGLTVLDRERLTTPLSAVDTSALTRDEWRGIRLYHLTTLGGVLFNAFA</sequence>
<keyword evidence="3" id="KW-1185">Reference proteome</keyword>
<organism evidence="2 3">
    <name type="scientific">Streptomyces rubradiris</name>
    <name type="common">Streptomyces achromogenes subsp. rubradiris</name>
    <dbReference type="NCBI Taxonomy" id="285531"/>
    <lineage>
        <taxon>Bacteria</taxon>
        <taxon>Bacillati</taxon>
        <taxon>Actinomycetota</taxon>
        <taxon>Actinomycetes</taxon>
        <taxon>Kitasatosporales</taxon>
        <taxon>Streptomycetaceae</taxon>
        <taxon>Streptomyces</taxon>
    </lineage>
</organism>
<evidence type="ECO:0000256" key="1">
    <source>
        <dbReference type="SAM" id="MobiDB-lite"/>
    </source>
</evidence>
<accession>A0ABQ3RGN4</accession>
<name>A0ABQ3RGN4_STRRR</name>
<feature type="compositionally biased region" description="Basic and acidic residues" evidence="1">
    <location>
        <begin position="1"/>
        <end position="15"/>
    </location>
</feature>
<evidence type="ECO:0000313" key="2">
    <source>
        <dbReference type="EMBL" id="GHI55028.1"/>
    </source>
</evidence>
<evidence type="ECO:0000313" key="3">
    <source>
        <dbReference type="Proteomes" id="UP000646738"/>
    </source>
</evidence>
<proteinExistence type="predicted"/>
<dbReference type="Proteomes" id="UP000646738">
    <property type="component" value="Unassembled WGS sequence"/>
</dbReference>
<protein>
    <submittedName>
        <fullName evidence="2">Uncharacterized protein</fullName>
    </submittedName>
</protein>